<accession>A0ACA9S612</accession>
<evidence type="ECO:0000313" key="2">
    <source>
        <dbReference type="Proteomes" id="UP000789920"/>
    </source>
</evidence>
<keyword evidence="2" id="KW-1185">Reference proteome</keyword>
<organism evidence="1 2">
    <name type="scientific">Racocetra persica</name>
    <dbReference type="NCBI Taxonomy" id="160502"/>
    <lineage>
        <taxon>Eukaryota</taxon>
        <taxon>Fungi</taxon>
        <taxon>Fungi incertae sedis</taxon>
        <taxon>Mucoromycota</taxon>
        <taxon>Glomeromycotina</taxon>
        <taxon>Glomeromycetes</taxon>
        <taxon>Diversisporales</taxon>
        <taxon>Gigasporaceae</taxon>
        <taxon>Racocetra</taxon>
    </lineage>
</organism>
<protein>
    <submittedName>
        <fullName evidence="1">24952_t:CDS:1</fullName>
    </submittedName>
</protein>
<sequence>EVLEYRDLESYRPKSYRLKSHRLRSQLELWICVRAWLKLQA</sequence>
<feature type="non-terminal residue" evidence="1">
    <location>
        <position position="1"/>
    </location>
</feature>
<dbReference type="Proteomes" id="UP000789920">
    <property type="component" value="Unassembled WGS sequence"/>
</dbReference>
<evidence type="ECO:0000313" key="1">
    <source>
        <dbReference type="EMBL" id="CAG8827506.1"/>
    </source>
</evidence>
<reference evidence="1" key="1">
    <citation type="submission" date="2021-06" db="EMBL/GenBank/DDBJ databases">
        <authorList>
            <person name="Kallberg Y."/>
            <person name="Tangrot J."/>
            <person name="Rosling A."/>
        </authorList>
    </citation>
    <scope>NUCLEOTIDE SEQUENCE</scope>
    <source>
        <strain evidence="1">MA461A</strain>
    </source>
</reference>
<gene>
    <name evidence="1" type="ORF">RPERSI_LOCUS26993</name>
</gene>
<name>A0ACA9S612_9GLOM</name>
<dbReference type="EMBL" id="CAJVQC010093929">
    <property type="protein sequence ID" value="CAG8827506.1"/>
    <property type="molecule type" value="Genomic_DNA"/>
</dbReference>
<comment type="caution">
    <text evidence="1">The sequence shown here is derived from an EMBL/GenBank/DDBJ whole genome shotgun (WGS) entry which is preliminary data.</text>
</comment>
<proteinExistence type="predicted"/>
<feature type="non-terminal residue" evidence="1">
    <location>
        <position position="41"/>
    </location>
</feature>